<name>A0ABN5IL99_9BACE</name>
<dbReference type="CDD" id="cd12797">
    <property type="entry name" value="M23_peptidase"/>
    <property type="match status" value="1"/>
</dbReference>
<sequence length="288" mass="32531">MDFNWIKTTLLAATAMVSLNSFSQDLIARQAPIDRKLKSVDSLSLQKQIRAEQTLYPGLDLYSDWNNERVQAYGDVIVPESYTFDLTGFCMPTTNTRITDVFGYRPRRRRMHYGLDIKVYVGDTIRAAFDGKVRIVKNQGRRGYGKYVVLRHDNGLETVYGHLSKQMVDENQLVKAGEPIALGGNTGRSTGSHLHFETRFLGIPIDPALLFDFEKQDIVADSYTFHKTKGTPSTARQIAGEGMFYKVKKGDTLGRIASRQGVTIDKLCKLNRITRRTVLRPGQVLRCS</sequence>
<reference evidence="2 3" key="1">
    <citation type="submission" date="2018-02" db="EMBL/GenBank/DDBJ databases">
        <authorList>
            <person name="Holder M.E."/>
            <person name="Ajami N.J."/>
            <person name="Petrosino J.F."/>
        </authorList>
    </citation>
    <scope>NUCLEOTIDE SEQUENCE [LARGE SCALE GENOMIC DNA]</scope>
    <source>
        <strain evidence="2 3">ATCC 33285</strain>
    </source>
</reference>
<dbReference type="InterPro" id="IPR036779">
    <property type="entry name" value="LysM_dom_sf"/>
</dbReference>
<dbReference type="SUPFAM" id="SSF51261">
    <property type="entry name" value="Duplicated hybrid motif"/>
    <property type="match status" value="1"/>
</dbReference>
<dbReference type="PANTHER" id="PTHR21666">
    <property type="entry name" value="PEPTIDASE-RELATED"/>
    <property type="match status" value="1"/>
</dbReference>
<dbReference type="CDD" id="cd00118">
    <property type="entry name" value="LysM"/>
    <property type="match status" value="1"/>
</dbReference>
<dbReference type="Pfam" id="PF01551">
    <property type="entry name" value="Peptidase_M23"/>
    <property type="match status" value="1"/>
</dbReference>
<dbReference type="PROSITE" id="PS51782">
    <property type="entry name" value="LYSM"/>
    <property type="match status" value="1"/>
</dbReference>
<feature type="domain" description="LysM" evidence="1">
    <location>
        <begin position="243"/>
        <end position="287"/>
    </location>
</feature>
<dbReference type="PANTHER" id="PTHR21666:SF270">
    <property type="entry name" value="MUREIN HYDROLASE ACTIVATOR ENVC"/>
    <property type="match status" value="1"/>
</dbReference>
<dbReference type="Gene3D" id="3.10.350.10">
    <property type="entry name" value="LysM domain"/>
    <property type="match status" value="1"/>
</dbReference>
<dbReference type="Proteomes" id="UP000238304">
    <property type="component" value="Chromosome"/>
</dbReference>
<protein>
    <submittedName>
        <fullName evidence="2">Peptidase M23</fullName>
    </submittedName>
</protein>
<organism evidence="2 3">
    <name type="scientific">Bacteroides zoogleoformans</name>
    <dbReference type="NCBI Taxonomy" id="28119"/>
    <lineage>
        <taxon>Bacteria</taxon>
        <taxon>Pseudomonadati</taxon>
        <taxon>Bacteroidota</taxon>
        <taxon>Bacteroidia</taxon>
        <taxon>Bacteroidales</taxon>
        <taxon>Bacteroidaceae</taxon>
        <taxon>Bacteroides</taxon>
    </lineage>
</organism>
<dbReference type="InterPro" id="IPR018392">
    <property type="entry name" value="LysM"/>
</dbReference>
<dbReference type="EMBL" id="CP027231">
    <property type="protein sequence ID" value="AVM53650.1"/>
    <property type="molecule type" value="Genomic_DNA"/>
</dbReference>
<dbReference type="RefSeq" id="WP_106042517.1">
    <property type="nucleotide sequence ID" value="NZ_CALHZC010000076.1"/>
</dbReference>
<keyword evidence="3" id="KW-1185">Reference proteome</keyword>
<dbReference type="SMART" id="SM00257">
    <property type="entry name" value="LysM"/>
    <property type="match status" value="1"/>
</dbReference>
<dbReference type="InterPro" id="IPR016047">
    <property type="entry name" value="M23ase_b-sheet_dom"/>
</dbReference>
<proteinExistence type="predicted"/>
<dbReference type="SUPFAM" id="SSF54106">
    <property type="entry name" value="LysM domain"/>
    <property type="match status" value="1"/>
</dbReference>
<dbReference type="InterPro" id="IPR050570">
    <property type="entry name" value="Cell_wall_metabolism_enzyme"/>
</dbReference>
<dbReference type="Gene3D" id="2.70.70.10">
    <property type="entry name" value="Glucose Permease (Domain IIA)"/>
    <property type="match status" value="1"/>
</dbReference>
<dbReference type="Pfam" id="PF01476">
    <property type="entry name" value="LysM"/>
    <property type="match status" value="1"/>
</dbReference>
<evidence type="ECO:0000259" key="1">
    <source>
        <dbReference type="PROSITE" id="PS51782"/>
    </source>
</evidence>
<evidence type="ECO:0000313" key="2">
    <source>
        <dbReference type="EMBL" id="AVM53650.1"/>
    </source>
</evidence>
<dbReference type="InterPro" id="IPR011055">
    <property type="entry name" value="Dup_hybrid_motif"/>
</dbReference>
<gene>
    <name evidence="2" type="ORF">C4H11_12665</name>
</gene>
<evidence type="ECO:0000313" key="3">
    <source>
        <dbReference type="Proteomes" id="UP000238304"/>
    </source>
</evidence>
<accession>A0ABN5IL99</accession>